<reference evidence="2" key="1">
    <citation type="submission" date="2016-08" db="EMBL/GenBank/DDBJ databases">
        <authorList>
            <person name="Seilhamer J.J."/>
        </authorList>
    </citation>
    <scope>NUCLEOTIDE SEQUENCE</scope>
    <source>
        <strain evidence="2">86</strain>
    </source>
</reference>
<dbReference type="PANTHER" id="PTHR33608:SF6">
    <property type="entry name" value="BLL2464 PROTEIN"/>
    <property type="match status" value="1"/>
</dbReference>
<proteinExistence type="predicted"/>
<gene>
    <name evidence="2" type="ORF">KL86PLE_60330</name>
</gene>
<dbReference type="PANTHER" id="PTHR33608">
    <property type="entry name" value="BLL2464 PROTEIN"/>
    <property type="match status" value="1"/>
</dbReference>
<name>A0A212LKE6_9HYPH</name>
<feature type="domain" description="DUF58" evidence="1">
    <location>
        <begin position="55"/>
        <end position="255"/>
    </location>
</feature>
<dbReference type="RefSeq" id="WP_288197778.1">
    <property type="nucleotide sequence ID" value="NZ_LT608334.1"/>
</dbReference>
<evidence type="ECO:0000313" key="2">
    <source>
        <dbReference type="EMBL" id="SCM78015.1"/>
    </source>
</evidence>
<dbReference type="Pfam" id="PF01882">
    <property type="entry name" value="DUF58"/>
    <property type="match status" value="1"/>
</dbReference>
<sequence length="295" mass="32211">MAGHDALTPEGVAAARGLATALPDLLVEARRVASTVAAGWHGRRRAGPGEDFWQFRPFLSGESMRGIDWRRSARDETLYVRERERENAHTVWLWVNLSASMDFRSELAITSKRNLALTLALALAELLARAGERVGLVGDAEPTTRRDGAEVIAMKLVRLGAVEARRAPVAMRRRDDAVFVSDFLGPQAERDLLFADLAALESRVHLVEIADPVEETFPFAGRVDFVDPENGARLTAGRAEAWRDTYLASRAGHRARLVSACRPGWSHTLARTDRPATETLIALCGQLSAPEGGGA</sequence>
<evidence type="ECO:0000259" key="1">
    <source>
        <dbReference type="Pfam" id="PF01882"/>
    </source>
</evidence>
<dbReference type="AlphaFoldDB" id="A0A212LKE6"/>
<dbReference type="EMBL" id="FMJD01000010">
    <property type="protein sequence ID" value="SCM78015.1"/>
    <property type="molecule type" value="Genomic_DNA"/>
</dbReference>
<dbReference type="InterPro" id="IPR002881">
    <property type="entry name" value="DUF58"/>
</dbReference>
<organism evidence="2">
    <name type="scientific">uncultured Pleomorphomonas sp</name>
    <dbReference type="NCBI Taxonomy" id="442121"/>
    <lineage>
        <taxon>Bacteria</taxon>
        <taxon>Pseudomonadati</taxon>
        <taxon>Pseudomonadota</taxon>
        <taxon>Alphaproteobacteria</taxon>
        <taxon>Hyphomicrobiales</taxon>
        <taxon>Pleomorphomonadaceae</taxon>
        <taxon>Pleomorphomonas</taxon>
        <taxon>environmental samples</taxon>
    </lineage>
</organism>
<accession>A0A212LKE6</accession>
<protein>
    <recommendedName>
        <fullName evidence="1">DUF58 domain-containing protein</fullName>
    </recommendedName>
</protein>